<sequence length="784" mass="88624">MTSSDDVRFNMDNKQMDQFGGMGEKALQKHEEEPLGHVGYRSAAAGPCIYDAWPEGRKRERRPPPQGPSDTVEEEWTSHLERQHQGKTQRRRENESRTPSIACTSKPPQSRPPSIACTSKPPQSRTPSIACTSKPPQSRTPKTLLTTGSYISPAISASTKTLNTETLSPTETQTLNSSPTRTKRSDTTATPKTSTSSEVTPTSATPTATQVTTRSNPSTPARPQLSRGPVVTRTYTWMWTDWDSHKMGREPSGQPHLDELTGEREGEERESRDETERKTKKEKEREGEEEKQEPLNEERDGEKERGKEGGMESEWKSGGEEESGSEGERTPSSSHRDPVCVSEQMKRAWLRQMNLRSRARVGYTEEEELRDEEYFFCEECKSFFIEECELHGPPLFIPDTPAPLGAPDRARLTLPPGLEVRTSAIPGAGLGVFNHGHSVTQGTHYGPYEGELTDKELDMESGYSWVIYKSKQRDEYIDGKRDTHSNWMRYVNCARSEDEQNLVAFQYRGGILYRCCKPIAVGEELLVWYGEKYARDLGIVFDFLWDKKCSARGVNESSQSQIFSCSGCLFSFTAQTYLYKHIKRCHREECVRLPRSGGIRAETLAPPSGSQRCSTTPDRTPITLLTQKHRDTGKPAPHHCSQCGKSFRRSGDLKVHQRTHTGERPYHCSQCGKRFSVSGHLKTHQRTHTGERPYHCSQCGKSFCRSGDLKVHQRTHTGERPYHCSQCGKRFSVSRHLKRHQHIHTGERPYHCSQCGKSFSASWSVKRHQITVHSVGRVSVSQEA</sequence>
<feature type="domain" description="C2H2-type" evidence="16">
    <location>
        <begin position="563"/>
        <end position="589"/>
    </location>
</feature>
<dbReference type="PANTHER" id="PTHR16515">
    <property type="entry name" value="PR DOMAIN ZINC FINGER PROTEIN"/>
    <property type="match status" value="1"/>
</dbReference>
<dbReference type="SUPFAM" id="SSF57667">
    <property type="entry name" value="beta-beta-alpha zinc fingers"/>
    <property type="match status" value="3"/>
</dbReference>
<dbReference type="PROSITE" id="PS50157">
    <property type="entry name" value="ZINC_FINGER_C2H2_2"/>
    <property type="match status" value="6"/>
</dbReference>
<dbReference type="CTD" id="56979"/>
<feature type="domain" description="SET" evidence="17">
    <location>
        <begin position="416"/>
        <end position="530"/>
    </location>
</feature>
<evidence type="ECO:0000256" key="13">
    <source>
        <dbReference type="ARBA" id="ARBA00023242"/>
    </source>
</evidence>
<evidence type="ECO:0000256" key="2">
    <source>
        <dbReference type="ARBA" id="ARBA00006991"/>
    </source>
</evidence>
<dbReference type="Gene3D" id="2.170.270.10">
    <property type="entry name" value="SET domain"/>
    <property type="match status" value="1"/>
</dbReference>
<evidence type="ECO:0000313" key="20">
    <source>
        <dbReference type="RefSeq" id="NP_001167383.1"/>
    </source>
</evidence>
<feature type="domain" description="C2H2-type" evidence="16">
    <location>
        <begin position="694"/>
        <end position="721"/>
    </location>
</feature>
<dbReference type="InterPro" id="IPR013087">
    <property type="entry name" value="Znf_C2H2_type"/>
</dbReference>
<dbReference type="CDD" id="cd19193">
    <property type="entry name" value="PR-SET_PRDM7_9"/>
    <property type="match status" value="1"/>
</dbReference>
<dbReference type="OMA" id="QQMTVVE"/>
<feature type="region of interest" description="Disordered" evidence="15">
    <location>
        <begin position="1"/>
        <end position="229"/>
    </location>
</feature>
<feature type="compositionally biased region" description="Basic and acidic residues" evidence="15">
    <location>
        <begin position="26"/>
        <end position="35"/>
    </location>
</feature>
<dbReference type="FunFam" id="3.30.160.60:FF:002343">
    <property type="entry name" value="Zinc finger protein 33A"/>
    <property type="match status" value="1"/>
</dbReference>
<dbReference type="EC" id="2.1.1.43" evidence="20"/>
<dbReference type="PANTHER" id="PTHR16515:SF58">
    <property type="entry name" value="ZINC FINGER PROTEIN 22"/>
    <property type="match status" value="1"/>
</dbReference>
<keyword evidence="4" id="KW-0808">Transferase</keyword>
<feature type="domain" description="C2H2-type" evidence="16">
    <location>
        <begin position="666"/>
        <end position="693"/>
    </location>
</feature>
<keyword evidence="9" id="KW-0862">Zinc</keyword>
<dbReference type="KEGG" id="sasa:100380788"/>
<dbReference type="EMBL" id="BT059087">
    <property type="protein sequence ID" value="ACN10800.1"/>
    <property type="molecule type" value="mRNA"/>
</dbReference>
<dbReference type="Pfam" id="PF21549">
    <property type="entry name" value="PRDM2_PR"/>
    <property type="match status" value="1"/>
</dbReference>
<dbReference type="FunFam" id="3.30.160.60:FF:000912">
    <property type="entry name" value="Zinc finger protein 660"/>
    <property type="match status" value="1"/>
</dbReference>
<dbReference type="SMART" id="SM00355">
    <property type="entry name" value="ZnF_C2H2"/>
    <property type="match status" value="6"/>
</dbReference>
<reference evidence="18" key="1">
    <citation type="submission" date="2009-02" db="EMBL/GenBank/DDBJ databases">
        <authorList>
            <consortium name="cGRASP (B.F. Koop &amp; W.S. Davidson)"/>
            <person name="Leong J."/>
            <person name="von Schalburg K."/>
            <person name="Cooper G."/>
            <person name="Moore R."/>
            <person name="Holt R."/>
            <person name="Davidson W.S."/>
            <person name="Koop B.F."/>
        </authorList>
    </citation>
    <scope>NUCLEOTIDE SEQUENCE</scope>
    <source>
        <tissue evidence="18">Brain</tissue>
    </source>
</reference>
<gene>
    <name evidence="18" type="primary">PRDM9</name>
    <name evidence="20" type="synonym">prdm9</name>
</gene>
<evidence type="ECO:0000256" key="12">
    <source>
        <dbReference type="ARBA" id="ARBA00023163"/>
    </source>
</evidence>
<dbReference type="GO" id="GO:0008270">
    <property type="term" value="F:zinc ion binding"/>
    <property type="evidence" value="ECO:0007669"/>
    <property type="project" value="UniProtKB-KW"/>
</dbReference>
<evidence type="ECO:0000313" key="18">
    <source>
        <dbReference type="EMBL" id="ACN10800.1"/>
    </source>
</evidence>
<evidence type="ECO:0000259" key="17">
    <source>
        <dbReference type="PROSITE" id="PS50280"/>
    </source>
</evidence>
<evidence type="ECO:0000256" key="4">
    <source>
        <dbReference type="ARBA" id="ARBA00022679"/>
    </source>
</evidence>
<dbReference type="CDD" id="cd00065">
    <property type="entry name" value="FYVE_like_SF"/>
    <property type="match status" value="1"/>
</dbReference>
<dbReference type="Proteomes" id="UP001652741">
    <property type="component" value="Chromosome ssa17"/>
</dbReference>
<keyword evidence="19" id="KW-1185">Reference proteome</keyword>
<evidence type="ECO:0000256" key="7">
    <source>
        <dbReference type="ARBA" id="ARBA00022737"/>
    </source>
</evidence>
<dbReference type="OrthoDB" id="9439903at2759"/>
<feature type="compositionally biased region" description="Polar residues" evidence="15">
    <location>
        <begin position="116"/>
        <end position="180"/>
    </location>
</feature>
<dbReference type="GO" id="GO:0042054">
    <property type="term" value="F:histone methyltransferase activity"/>
    <property type="evidence" value="ECO:0007669"/>
    <property type="project" value="InterPro"/>
</dbReference>
<keyword evidence="11" id="KW-0238">DNA-binding</keyword>
<feature type="compositionally biased region" description="Low complexity" evidence="15">
    <location>
        <begin position="190"/>
        <end position="215"/>
    </location>
</feature>
<keyword evidence="5" id="KW-0949">S-adenosyl-L-methionine</keyword>
<evidence type="ECO:0000256" key="9">
    <source>
        <dbReference type="ARBA" id="ARBA00022833"/>
    </source>
</evidence>
<protein>
    <submittedName>
        <fullName evidence="20">Histone-lysine N-methyltransferase PRDM9</fullName>
        <ecNumber evidence="20">2.1.1.43</ecNumber>
    </submittedName>
    <submittedName>
        <fullName evidence="18">PR domain zinc finger protein 9</fullName>
    </submittedName>
</protein>
<dbReference type="PROSITE" id="PS00028">
    <property type="entry name" value="ZINC_FINGER_C2H2_1"/>
    <property type="match status" value="6"/>
</dbReference>
<keyword evidence="8 14" id="KW-0863">Zinc-finger</keyword>
<keyword evidence="13" id="KW-0539">Nucleus</keyword>
<dbReference type="GO" id="GO:0032259">
    <property type="term" value="P:methylation"/>
    <property type="evidence" value="ECO:0007669"/>
    <property type="project" value="UniProtKB-KW"/>
</dbReference>
<keyword evidence="12" id="KW-0804">Transcription</keyword>
<dbReference type="GO" id="GO:0010468">
    <property type="term" value="P:regulation of gene expression"/>
    <property type="evidence" value="ECO:0007669"/>
    <property type="project" value="TreeGrafter"/>
</dbReference>
<keyword evidence="10" id="KW-0805">Transcription regulation</keyword>
<dbReference type="InterPro" id="IPR001214">
    <property type="entry name" value="SET_dom"/>
</dbReference>
<dbReference type="GO" id="GO:0005634">
    <property type="term" value="C:nucleus"/>
    <property type="evidence" value="ECO:0007669"/>
    <property type="project" value="UniProtKB-SubCell"/>
</dbReference>
<proteinExistence type="evidence at transcript level"/>
<feature type="domain" description="C2H2-type" evidence="16">
    <location>
        <begin position="638"/>
        <end position="665"/>
    </location>
</feature>
<dbReference type="GO" id="GO:0003677">
    <property type="term" value="F:DNA binding"/>
    <property type="evidence" value="ECO:0007669"/>
    <property type="project" value="UniProtKB-KW"/>
</dbReference>
<dbReference type="RefSeq" id="NP_001167383.1">
    <property type="nucleotide sequence ID" value="NM_001173912.1"/>
</dbReference>
<dbReference type="Gene3D" id="3.30.160.60">
    <property type="entry name" value="Classic Zinc Finger"/>
    <property type="match status" value="5"/>
</dbReference>
<dbReference type="STRING" id="8030.ENSSSAP00000056865"/>
<feature type="domain" description="C2H2-type" evidence="16">
    <location>
        <begin position="750"/>
        <end position="778"/>
    </location>
</feature>
<evidence type="ECO:0000259" key="16">
    <source>
        <dbReference type="PROSITE" id="PS50157"/>
    </source>
</evidence>
<dbReference type="FunFam" id="3.30.160.60:FF:000690">
    <property type="entry name" value="Zinc finger protein 354C"/>
    <property type="match status" value="1"/>
</dbReference>
<keyword evidence="6" id="KW-0479">Metal-binding</keyword>
<accession>C0H9T1</accession>
<dbReference type="FunFam" id="3.30.160.60:FF:001927">
    <property type="entry name" value="Zinc finger protein 1184"/>
    <property type="match status" value="1"/>
</dbReference>
<dbReference type="InterPro" id="IPR044417">
    <property type="entry name" value="PRDM7_9_PR-SET"/>
</dbReference>
<dbReference type="FunFam" id="3.30.160.60:FF:001343">
    <property type="entry name" value="Zinc finger protein 568"/>
    <property type="match status" value="1"/>
</dbReference>
<evidence type="ECO:0000313" key="19">
    <source>
        <dbReference type="Proteomes" id="UP001652741"/>
    </source>
</evidence>
<evidence type="ECO:0000256" key="5">
    <source>
        <dbReference type="ARBA" id="ARBA00022691"/>
    </source>
</evidence>
<dbReference type="PROSITE" id="PS50280">
    <property type="entry name" value="SET"/>
    <property type="match status" value="1"/>
</dbReference>
<dbReference type="SUPFAM" id="SSF82199">
    <property type="entry name" value="SET domain"/>
    <property type="match status" value="1"/>
</dbReference>
<evidence type="ECO:0000256" key="14">
    <source>
        <dbReference type="PROSITE-ProRule" id="PRU00042"/>
    </source>
</evidence>
<dbReference type="Pfam" id="PF00096">
    <property type="entry name" value="zf-C2H2"/>
    <property type="match status" value="5"/>
</dbReference>
<evidence type="ECO:0000256" key="6">
    <source>
        <dbReference type="ARBA" id="ARBA00022723"/>
    </source>
</evidence>
<feature type="domain" description="C2H2-type" evidence="16">
    <location>
        <begin position="722"/>
        <end position="749"/>
    </location>
</feature>
<comment type="similarity">
    <text evidence="2">Belongs to the krueppel C2H2-type zinc-finger protein family.</text>
</comment>
<dbReference type="InterPro" id="IPR046341">
    <property type="entry name" value="SET_dom_sf"/>
</dbReference>
<feature type="region of interest" description="Disordered" evidence="15">
    <location>
        <begin position="244"/>
        <end position="339"/>
    </location>
</feature>
<evidence type="ECO:0000256" key="8">
    <source>
        <dbReference type="ARBA" id="ARBA00022771"/>
    </source>
</evidence>
<dbReference type="GeneTree" id="ENSGT00940000158211"/>
<dbReference type="PaxDb" id="8030-ENSSSAP00000056865"/>
<keyword evidence="3" id="KW-0489">Methyltransferase</keyword>
<evidence type="ECO:0000256" key="15">
    <source>
        <dbReference type="SAM" id="MobiDB-lite"/>
    </source>
</evidence>
<dbReference type="GeneID" id="100380788"/>
<evidence type="ECO:0000256" key="3">
    <source>
        <dbReference type="ARBA" id="ARBA00022603"/>
    </source>
</evidence>
<evidence type="ECO:0000256" key="11">
    <source>
        <dbReference type="ARBA" id="ARBA00023125"/>
    </source>
</evidence>
<reference evidence="20" key="4">
    <citation type="submission" date="2025-04" db="UniProtKB">
        <authorList>
            <consortium name="RefSeq"/>
        </authorList>
    </citation>
    <scope>IDENTIFICATION</scope>
</reference>
<reference evidence="18" key="3">
    <citation type="submission" date="2010-08" db="EMBL/GenBank/DDBJ databases">
        <authorList>
            <consortium name="cGRASP (B.F. Koop &amp; W.S. Davidson)"/>
        </authorList>
    </citation>
    <scope>NUCLEOTIDE SEQUENCE</scope>
    <source>
        <tissue evidence="18">Brain</tissue>
    </source>
</reference>
<feature type="compositionally biased region" description="Polar residues" evidence="15">
    <location>
        <begin position="97"/>
        <end position="108"/>
    </location>
</feature>
<organism evidence="18">
    <name type="scientific">Salmo salar</name>
    <name type="common">Atlantic salmon</name>
    <dbReference type="NCBI Taxonomy" id="8030"/>
    <lineage>
        <taxon>Eukaryota</taxon>
        <taxon>Metazoa</taxon>
        <taxon>Chordata</taxon>
        <taxon>Craniata</taxon>
        <taxon>Vertebrata</taxon>
        <taxon>Euteleostomi</taxon>
        <taxon>Actinopterygii</taxon>
        <taxon>Neopterygii</taxon>
        <taxon>Teleostei</taxon>
        <taxon>Protacanthopterygii</taxon>
        <taxon>Salmoniformes</taxon>
        <taxon>Salmonidae</taxon>
        <taxon>Salmoninae</taxon>
        <taxon>Salmo</taxon>
    </lineage>
</organism>
<evidence type="ECO:0000256" key="1">
    <source>
        <dbReference type="ARBA" id="ARBA00004123"/>
    </source>
</evidence>
<feature type="compositionally biased region" description="Basic and acidic residues" evidence="15">
    <location>
        <begin position="326"/>
        <end position="338"/>
    </location>
</feature>
<dbReference type="AlphaFoldDB" id="C0H9T1"/>
<dbReference type="InterPro" id="IPR050331">
    <property type="entry name" value="Zinc_finger"/>
</dbReference>
<name>C0H9T1_SALSA</name>
<dbReference type="InterPro" id="IPR036236">
    <property type="entry name" value="Znf_C2H2_sf"/>
</dbReference>
<evidence type="ECO:0000256" key="10">
    <source>
        <dbReference type="ARBA" id="ARBA00023015"/>
    </source>
</evidence>
<keyword evidence="7" id="KW-0677">Repeat</keyword>
<reference evidence="18 20" key="2">
    <citation type="journal article" date="2010" name="BMC Genomics">
        <title>Salmo salar and Esox lucius full-length cDNA sequences reveal changes in evolutionary pressures on a post-tetraploidization genome.</title>
        <authorList>
            <person name="Leong J.S."/>
            <person name="Jantzen S.G."/>
            <person name="von Schalburg K.R."/>
            <person name="Cooper G.A."/>
            <person name="Messmer A.M."/>
            <person name="Liao N.Y."/>
            <person name="Munro S."/>
            <person name="Moore R."/>
            <person name="Holt R.A."/>
            <person name="Jones S.J."/>
            <person name="Davidson W.S."/>
            <person name="Koop B.F."/>
        </authorList>
    </citation>
    <scope>NUCLEOTIDE SEQUENCE</scope>
    <source>
        <tissue evidence="18">Brain</tissue>
    </source>
</reference>
<feature type="compositionally biased region" description="Basic and acidic residues" evidence="15">
    <location>
        <begin position="256"/>
        <end position="319"/>
    </location>
</feature>
<comment type="subcellular location">
    <subcellularLocation>
        <location evidence="1">Nucleus</location>
    </subcellularLocation>
</comment>
<feature type="compositionally biased region" description="Basic and acidic residues" evidence="15">
    <location>
        <begin position="1"/>
        <end position="15"/>
    </location>
</feature>